<accession>A0A0V0Y4K9</accession>
<keyword evidence="1" id="KW-1133">Transmembrane helix</keyword>
<evidence type="ECO:0000313" key="3">
    <source>
        <dbReference type="Proteomes" id="UP000054815"/>
    </source>
</evidence>
<feature type="transmembrane region" description="Helical" evidence="1">
    <location>
        <begin position="89"/>
        <end position="111"/>
    </location>
</feature>
<dbReference type="EMBL" id="JYDU01000059">
    <property type="protein sequence ID" value="KRX95224.1"/>
    <property type="molecule type" value="Genomic_DNA"/>
</dbReference>
<proteinExistence type="predicted"/>
<dbReference type="Proteomes" id="UP000054815">
    <property type="component" value="Unassembled WGS sequence"/>
</dbReference>
<name>A0A0V0Y4K9_TRIPS</name>
<protein>
    <submittedName>
        <fullName evidence="2">Uncharacterized protein</fullName>
    </submittedName>
</protein>
<feature type="transmembrane region" description="Helical" evidence="1">
    <location>
        <begin position="351"/>
        <end position="369"/>
    </location>
</feature>
<comment type="caution">
    <text evidence="2">The sequence shown here is derived from an EMBL/GenBank/DDBJ whole genome shotgun (WGS) entry which is preliminary data.</text>
</comment>
<keyword evidence="1" id="KW-0472">Membrane</keyword>
<evidence type="ECO:0000256" key="1">
    <source>
        <dbReference type="SAM" id="Phobius"/>
    </source>
</evidence>
<gene>
    <name evidence="2" type="ORF">T4E_5471</name>
</gene>
<sequence>MADSLTKPVYKQQTESFAKNMGLDGYGQENENKCPTSVRDQIAQDLFQELEMNYLKLGISQNTRAKHSVQISYHVLDFHDPGQYKDKSVGVVVVAGVMLAVAVWSSVVWFVTSRFGGLGHKIAEDALNVSMSMKCEQWPGQSQGKPQVPRRQKKVFRSSVHEAPYQTDARTPVENPKANPSGLLRQVIAATAYEKGSIQELVRPGDGQILCPLALSGVNALVKQPKTRIEVSERQAKTCLRPLRYNGGTCNGCTDATFESETKDVFMNARMRTAVLLSNPIDELWQYTQRLVAICVFRGLLSASGNSVRKYISSGTGAREKDANGCLKKLQRTEKAFGSWPSVAAGEDESALVWFGMLAMALALGYIIYKAIMMRKKEQTDRKLLKEYLGKFPDEPAPPGHTAPLKWDVLQAMFKRS</sequence>
<evidence type="ECO:0000313" key="2">
    <source>
        <dbReference type="EMBL" id="KRX95224.1"/>
    </source>
</evidence>
<reference evidence="2 3" key="1">
    <citation type="submission" date="2015-01" db="EMBL/GenBank/DDBJ databases">
        <title>Evolution of Trichinella species and genotypes.</title>
        <authorList>
            <person name="Korhonen P.K."/>
            <person name="Edoardo P."/>
            <person name="Giuseppe L.R."/>
            <person name="Gasser R.B."/>
        </authorList>
    </citation>
    <scope>NUCLEOTIDE SEQUENCE [LARGE SCALE GENOMIC DNA]</scope>
    <source>
        <strain evidence="2">ISS141</strain>
    </source>
</reference>
<organism evidence="2 3">
    <name type="scientific">Trichinella pseudospiralis</name>
    <name type="common">Parasitic roundworm</name>
    <dbReference type="NCBI Taxonomy" id="6337"/>
    <lineage>
        <taxon>Eukaryota</taxon>
        <taxon>Metazoa</taxon>
        <taxon>Ecdysozoa</taxon>
        <taxon>Nematoda</taxon>
        <taxon>Enoplea</taxon>
        <taxon>Dorylaimia</taxon>
        <taxon>Trichinellida</taxon>
        <taxon>Trichinellidae</taxon>
        <taxon>Trichinella</taxon>
    </lineage>
</organism>
<dbReference type="AlphaFoldDB" id="A0A0V0Y4K9"/>
<keyword evidence="1" id="KW-0812">Transmembrane</keyword>